<keyword evidence="1" id="KW-0472">Membrane</keyword>
<comment type="caution">
    <text evidence="2">The sequence shown here is derived from an EMBL/GenBank/DDBJ whole genome shotgun (WGS) entry which is preliminary data.</text>
</comment>
<evidence type="ECO:0000313" key="3">
    <source>
        <dbReference type="Proteomes" id="UP001297581"/>
    </source>
</evidence>
<dbReference type="Proteomes" id="UP001297581">
    <property type="component" value="Unassembled WGS sequence"/>
</dbReference>
<evidence type="ECO:0000256" key="1">
    <source>
        <dbReference type="SAM" id="Phobius"/>
    </source>
</evidence>
<dbReference type="RefSeq" id="WP_240589977.1">
    <property type="nucleotide sequence ID" value="NZ_JAKUDL010000001.1"/>
</dbReference>
<reference evidence="2 3" key="1">
    <citation type="submission" date="2022-02" db="EMBL/GenBank/DDBJ databases">
        <title>The genome sequence of Shewanella sp. 3B26.</title>
        <authorList>
            <person name="Du J."/>
        </authorList>
    </citation>
    <scope>NUCLEOTIDE SEQUENCE [LARGE SCALE GENOMIC DNA]</scope>
    <source>
        <strain evidence="2 3">3B26</strain>
    </source>
</reference>
<name>A0AAJ1BET5_9GAMM</name>
<keyword evidence="3" id="KW-1185">Reference proteome</keyword>
<protein>
    <submittedName>
        <fullName evidence="2">Uncharacterized protein</fullName>
    </submittedName>
</protein>
<feature type="transmembrane region" description="Helical" evidence="1">
    <location>
        <begin position="33"/>
        <end position="53"/>
    </location>
</feature>
<gene>
    <name evidence="2" type="ORF">MJ923_03950</name>
</gene>
<keyword evidence="1" id="KW-1133">Transmembrane helix</keyword>
<sequence>MTKLFLFPIILCLLWTAFLRFNGIPLAKGKTGYVYIIAISSTLIVLMALLLWLTRVQ</sequence>
<proteinExistence type="predicted"/>
<evidence type="ECO:0000313" key="2">
    <source>
        <dbReference type="EMBL" id="MCH4293454.1"/>
    </source>
</evidence>
<keyword evidence="1" id="KW-0812">Transmembrane</keyword>
<organism evidence="2 3">
    <name type="scientific">Shewanella zhuhaiensis</name>
    <dbReference type="NCBI Taxonomy" id="2919576"/>
    <lineage>
        <taxon>Bacteria</taxon>
        <taxon>Pseudomonadati</taxon>
        <taxon>Pseudomonadota</taxon>
        <taxon>Gammaproteobacteria</taxon>
        <taxon>Alteromonadales</taxon>
        <taxon>Shewanellaceae</taxon>
        <taxon>Shewanella</taxon>
    </lineage>
</organism>
<dbReference type="AlphaFoldDB" id="A0AAJ1BET5"/>
<dbReference type="EMBL" id="JAKUDL010000001">
    <property type="protein sequence ID" value="MCH4293454.1"/>
    <property type="molecule type" value="Genomic_DNA"/>
</dbReference>
<accession>A0AAJ1BET5</accession>